<name>A0ABT3IAP3_9GAMM</name>
<keyword evidence="1" id="KW-0812">Transmembrane</keyword>
<keyword evidence="1" id="KW-1133">Transmembrane helix</keyword>
<protein>
    <submittedName>
        <fullName evidence="2">DUF2070 family protein</fullName>
    </submittedName>
</protein>
<feature type="transmembrane region" description="Helical" evidence="1">
    <location>
        <begin position="52"/>
        <end position="71"/>
    </location>
</feature>
<accession>A0ABT3IAP3</accession>
<gene>
    <name evidence="2" type="ORF">OHT75_11600</name>
</gene>
<sequence length="99" mass="11263">MTQLNPNDKIQPHWWSKTLVAIVMGLTLSYGIVAIFAWFGPGGISAPMKVQLNMWLISAIWLPILAFIYLFKSTKSAFISMALINTLIYLIFSGLWWIQ</sequence>
<dbReference type="EMBL" id="JAPDMX010000026">
    <property type="protein sequence ID" value="MCW3173125.1"/>
    <property type="molecule type" value="Genomic_DNA"/>
</dbReference>
<keyword evidence="3" id="KW-1185">Reference proteome</keyword>
<evidence type="ECO:0000256" key="1">
    <source>
        <dbReference type="SAM" id="Phobius"/>
    </source>
</evidence>
<proteinExistence type="predicted"/>
<organism evidence="2 3">
    <name type="scientific">Shewanella subflava</name>
    <dbReference type="NCBI Taxonomy" id="2986476"/>
    <lineage>
        <taxon>Bacteria</taxon>
        <taxon>Pseudomonadati</taxon>
        <taxon>Pseudomonadota</taxon>
        <taxon>Gammaproteobacteria</taxon>
        <taxon>Alteromonadales</taxon>
        <taxon>Shewanellaceae</taxon>
        <taxon>Shewanella</taxon>
    </lineage>
</organism>
<feature type="transmembrane region" description="Helical" evidence="1">
    <location>
        <begin position="77"/>
        <end position="98"/>
    </location>
</feature>
<dbReference type="RefSeq" id="WP_264726770.1">
    <property type="nucleotide sequence ID" value="NZ_JAPDMX010000026.1"/>
</dbReference>
<evidence type="ECO:0000313" key="3">
    <source>
        <dbReference type="Proteomes" id="UP001163714"/>
    </source>
</evidence>
<dbReference type="Proteomes" id="UP001163714">
    <property type="component" value="Unassembled WGS sequence"/>
</dbReference>
<evidence type="ECO:0000313" key="2">
    <source>
        <dbReference type="EMBL" id="MCW3173125.1"/>
    </source>
</evidence>
<feature type="transmembrane region" description="Helical" evidence="1">
    <location>
        <begin position="20"/>
        <end position="40"/>
    </location>
</feature>
<comment type="caution">
    <text evidence="2">The sequence shown here is derived from an EMBL/GenBank/DDBJ whole genome shotgun (WGS) entry which is preliminary data.</text>
</comment>
<keyword evidence="1" id="KW-0472">Membrane</keyword>
<reference evidence="2" key="1">
    <citation type="submission" date="2022-10" db="EMBL/GenBank/DDBJ databases">
        <title>Shewanella flava sp. nov, isolated from the estuary of the Fenhe River into the Yellow River.</title>
        <authorList>
            <person name="Li Y."/>
        </authorList>
    </citation>
    <scope>NUCLEOTIDE SEQUENCE</scope>
    <source>
        <strain evidence="2">FYR11-62</strain>
    </source>
</reference>